<gene>
    <name evidence="1" type="ORF">P6P90_12400</name>
</gene>
<evidence type="ECO:0000313" key="1">
    <source>
        <dbReference type="EMBL" id="MDG5754767.1"/>
    </source>
</evidence>
<proteinExistence type="predicted"/>
<dbReference type="InterPro" id="IPR009776">
    <property type="entry name" value="Spore_0_M"/>
</dbReference>
<organism evidence="1 2">
    <name type="scientific">Ectobacillus antri</name>
    <dbReference type="NCBI Taxonomy" id="2486280"/>
    <lineage>
        <taxon>Bacteria</taxon>
        <taxon>Bacillati</taxon>
        <taxon>Bacillota</taxon>
        <taxon>Bacilli</taxon>
        <taxon>Bacillales</taxon>
        <taxon>Bacillaceae</taxon>
        <taxon>Ectobacillus</taxon>
    </lineage>
</organism>
<sequence length="169" mass="18979">MLEKLMAKLGHGAAEVELYLPKDTFKPGDHIRGELVVQGGKVEQHIDSITVALVKGMDAMEFGETAKVETIPIVDEFTIHPQETRNFLFDYTIPLYLKNAPDGGNSTEAHTYYFVTKMDVDGAINDYDRKKVYITDSGLTSSTTYKEAQQDTAYDPLQDPMNPINRKMI</sequence>
<protein>
    <submittedName>
        <fullName evidence="1">Sporulation protein</fullName>
    </submittedName>
</protein>
<dbReference type="Pfam" id="PF07070">
    <property type="entry name" value="Spo0M"/>
    <property type="match status" value="1"/>
</dbReference>
<dbReference type="EMBL" id="JARULN010000012">
    <property type="protein sequence ID" value="MDG5754767.1"/>
    <property type="molecule type" value="Genomic_DNA"/>
</dbReference>
<dbReference type="PANTHER" id="PTHR40053">
    <property type="entry name" value="SPORULATION-CONTROL PROTEIN SPO0M"/>
    <property type="match status" value="1"/>
</dbReference>
<evidence type="ECO:0000313" key="2">
    <source>
        <dbReference type="Proteomes" id="UP001218246"/>
    </source>
</evidence>
<name>A0ABT6H807_9BACI</name>
<accession>A0ABT6H807</accession>
<dbReference type="PANTHER" id="PTHR40053:SF1">
    <property type="entry name" value="SPORULATION-CONTROL PROTEIN SPO0M"/>
    <property type="match status" value="1"/>
</dbReference>
<dbReference type="Proteomes" id="UP001218246">
    <property type="component" value="Unassembled WGS sequence"/>
</dbReference>
<dbReference type="RefSeq" id="WP_124566059.1">
    <property type="nucleotide sequence ID" value="NZ_JARRRY010000012.1"/>
</dbReference>
<comment type="caution">
    <text evidence="1">The sequence shown here is derived from an EMBL/GenBank/DDBJ whole genome shotgun (WGS) entry which is preliminary data.</text>
</comment>
<keyword evidence="2" id="KW-1185">Reference proteome</keyword>
<reference evidence="1 2" key="1">
    <citation type="submission" date="2023-04" db="EMBL/GenBank/DDBJ databases">
        <title>Ectobacillus antri isolated from activated sludge.</title>
        <authorList>
            <person name="Yan P."/>
            <person name="Liu X."/>
        </authorList>
    </citation>
    <scope>NUCLEOTIDE SEQUENCE [LARGE SCALE GENOMIC DNA]</scope>
    <source>
        <strain evidence="1 2">C18H</strain>
    </source>
</reference>